<gene>
    <name evidence="2" type="ORF">F8M41_005275</name>
</gene>
<dbReference type="Pfam" id="PF12937">
    <property type="entry name" value="F-box-like"/>
    <property type="match status" value="1"/>
</dbReference>
<dbReference type="SUPFAM" id="SSF81383">
    <property type="entry name" value="F-box domain"/>
    <property type="match status" value="1"/>
</dbReference>
<evidence type="ECO:0000313" key="3">
    <source>
        <dbReference type="Proteomes" id="UP000439903"/>
    </source>
</evidence>
<dbReference type="InterPro" id="IPR032675">
    <property type="entry name" value="LRR_dom_sf"/>
</dbReference>
<keyword evidence="3" id="KW-1185">Reference proteome</keyword>
<dbReference type="Gene3D" id="3.80.10.10">
    <property type="entry name" value="Ribonuclease Inhibitor"/>
    <property type="match status" value="1"/>
</dbReference>
<dbReference type="Proteomes" id="UP000439903">
    <property type="component" value="Unassembled WGS sequence"/>
</dbReference>
<name>A0A8H4B4V1_GIGMA</name>
<organism evidence="2 3">
    <name type="scientific">Gigaspora margarita</name>
    <dbReference type="NCBI Taxonomy" id="4874"/>
    <lineage>
        <taxon>Eukaryota</taxon>
        <taxon>Fungi</taxon>
        <taxon>Fungi incertae sedis</taxon>
        <taxon>Mucoromycota</taxon>
        <taxon>Glomeromycotina</taxon>
        <taxon>Glomeromycetes</taxon>
        <taxon>Diversisporales</taxon>
        <taxon>Gigasporaceae</taxon>
        <taxon>Gigaspora</taxon>
    </lineage>
</organism>
<dbReference type="Pfam" id="PF13516">
    <property type="entry name" value="LRR_6"/>
    <property type="match status" value="2"/>
</dbReference>
<feature type="domain" description="F-box" evidence="1">
    <location>
        <begin position="3"/>
        <end position="43"/>
    </location>
</feature>
<dbReference type="InterPro" id="IPR036047">
    <property type="entry name" value="F-box-like_dom_sf"/>
</dbReference>
<dbReference type="SUPFAM" id="SSF52047">
    <property type="entry name" value="RNI-like"/>
    <property type="match status" value="1"/>
</dbReference>
<accession>A0A8H4B4V1</accession>
<evidence type="ECO:0000313" key="2">
    <source>
        <dbReference type="EMBL" id="KAF0559582.1"/>
    </source>
</evidence>
<dbReference type="InterPro" id="IPR001810">
    <property type="entry name" value="F-box_dom"/>
</dbReference>
<dbReference type="EMBL" id="WTPW01000016">
    <property type="protein sequence ID" value="KAF0559582.1"/>
    <property type="molecule type" value="Genomic_DNA"/>
</dbReference>
<sequence length="254" mass="28942">MILPNECLYDIFNKLRTDRKSLFSCLLVNRLWCRIIIPILWSEPGVHFKDKRLVKICLSALNTEEQALLIPFNLILPKNLKPLFEYASNITSVNYYYLNKGIENYYNETYGNRISAIENSLALMFLRSSKNLKHLYFIGNIYNETLFVEKLCKNTSIVSLSFSDCYLKDEALVNIFNKSITLTSLDLTDTPLCSERANVLAKTLCESNTTLTSLSLFNNQLHAEGGKVLAKALCKNTILTSLNLGWNELGNVID</sequence>
<dbReference type="PANTHER" id="PTHR24114">
    <property type="entry name" value="LEUCINE RICH REPEAT FAMILY PROTEIN"/>
    <property type="match status" value="1"/>
</dbReference>
<dbReference type="CDD" id="cd09917">
    <property type="entry name" value="F-box_SF"/>
    <property type="match status" value="1"/>
</dbReference>
<dbReference type="PANTHER" id="PTHR24114:SF2">
    <property type="entry name" value="F-BOX DOMAIN-CONTAINING PROTEIN-RELATED"/>
    <property type="match status" value="1"/>
</dbReference>
<evidence type="ECO:0000259" key="1">
    <source>
        <dbReference type="Pfam" id="PF12937"/>
    </source>
</evidence>
<protein>
    <submittedName>
        <fullName evidence="2">F-box domain-containing protein</fullName>
    </submittedName>
</protein>
<proteinExistence type="predicted"/>
<dbReference type="InterPro" id="IPR001611">
    <property type="entry name" value="Leu-rich_rpt"/>
</dbReference>
<dbReference type="InterPro" id="IPR052394">
    <property type="entry name" value="LRR-containing"/>
</dbReference>
<reference evidence="2 3" key="1">
    <citation type="journal article" date="2019" name="Environ. Microbiol.">
        <title>At the nexus of three kingdoms: the genome of the mycorrhizal fungus Gigaspora margarita provides insights into plant, endobacterial and fungal interactions.</title>
        <authorList>
            <person name="Venice F."/>
            <person name="Ghignone S."/>
            <person name="Salvioli di Fossalunga A."/>
            <person name="Amselem J."/>
            <person name="Novero M."/>
            <person name="Xianan X."/>
            <person name="Sedzielewska Toro K."/>
            <person name="Morin E."/>
            <person name="Lipzen A."/>
            <person name="Grigoriev I.V."/>
            <person name="Henrissat B."/>
            <person name="Martin F.M."/>
            <person name="Bonfante P."/>
        </authorList>
    </citation>
    <scope>NUCLEOTIDE SEQUENCE [LARGE SCALE GENOMIC DNA]</scope>
    <source>
        <strain evidence="2 3">BEG34</strain>
    </source>
</reference>
<comment type="caution">
    <text evidence="2">The sequence shown here is derived from an EMBL/GenBank/DDBJ whole genome shotgun (WGS) entry which is preliminary data.</text>
</comment>
<dbReference type="OrthoDB" id="2382657at2759"/>
<dbReference type="AlphaFoldDB" id="A0A8H4B4V1"/>